<comment type="caution">
    <text evidence="1">The sequence shown here is derived from an EMBL/GenBank/DDBJ whole genome shotgun (WGS) entry which is preliminary data.</text>
</comment>
<evidence type="ECO:0000313" key="2">
    <source>
        <dbReference type="Proteomes" id="UP001054945"/>
    </source>
</evidence>
<keyword evidence="2" id="KW-1185">Reference proteome</keyword>
<dbReference type="AlphaFoldDB" id="A0AAV4XDE6"/>
<organism evidence="1 2">
    <name type="scientific">Caerostris extrusa</name>
    <name type="common">Bark spider</name>
    <name type="synonym">Caerostris bankana</name>
    <dbReference type="NCBI Taxonomy" id="172846"/>
    <lineage>
        <taxon>Eukaryota</taxon>
        <taxon>Metazoa</taxon>
        <taxon>Ecdysozoa</taxon>
        <taxon>Arthropoda</taxon>
        <taxon>Chelicerata</taxon>
        <taxon>Arachnida</taxon>
        <taxon>Araneae</taxon>
        <taxon>Araneomorphae</taxon>
        <taxon>Entelegynae</taxon>
        <taxon>Araneoidea</taxon>
        <taxon>Araneidae</taxon>
        <taxon>Caerostris</taxon>
    </lineage>
</organism>
<sequence>MDGMGTCAFFISYRIRIPSANHNVSDKQMVPFHNMMQLRPSNVFDVMVSLLWFGDKWWCGSVVKWTSTYSDEHKP</sequence>
<gene>
    <name evidence="1" type="ORF">CEXT_42511</name>
</gene>
<name>A0AAV4XDE6_CAEEX</name>
<protein>
    <submittedName>
        <fullName evidence="1">Uncharacterized protein</fullName>
    </submittedName>
</protein>
<reference evidence="1 2" key="1">
    <citation type="submission" date="2021-06" db="EMBL/GenBank/DDBJ databases">
        <title>Caerostris extrusa draft genome.</title>
        <authorList>
            <person name="Kono N."/>
            <person name="Arakawa K."/>
        </authorList>
    </citation>
    <scope>NUCLEOTIDE SEQUENCE [LARGE SCALE GENOMIC DNA]</scope>
</reference>
<proteinExistence type="predicted"/>
<dbReference type="Proteomes" id="UP001054945">
    <property type="component" value="Unassembled WGS sequence"/>
</dbReference>
<evidence type="ECO:0000313" key="1">
    <source>
        <dbReference type="EMBL" id="GIY93057.1"/>
    </source>
</evidence>
<dbReference type="EMBL" id="BPLR01017618">
    <property type="protein sequence ID" value="GIY93057.1"/>
    <property type="molecule type" value="Genomic_DNA"/>
</dbReference>
<accession>A0AAV4XDE6</accession>